<sequence length="122" mass="12275">SRPPGARAPPKRAGPPKPGHGAAPAPPARRPRSRCREAREAAVGRGVGMLLDRADAEPLLGIGAEDGLAVGARAARSPRLALGAPLAPLRGWRCALGGGAAAAAGLRGSLLRSDDVLTDDED</sequence>
<keyword evidence="3" id="KW-1185">Reference proteome</keyword>
<evidence type="ECO:0000313" key="3">
    <source>
        <dbReference type="Proteomes" id="UP001189429"/>
    </source>
</evidence>
<name>A0ABN9R9P3_9DINO</name>
<proteinExistence type="predicted"/>
<organism evidence="2 3">
    <name type="scientific">Prorocentrum cordatum</name>
    <dbReference type="NCBI Taxonomy" id="2364126"/>
    <lineage>
        <taxon>Eukaryota</taxon>
        <taxon>Sar</taxon>
        <taxon>Alveolata</taxon>
        <taxon>Dinophyceae</taxon>
        <taxon>Prorocentrales</taxon>
        <taxon>Prorocentraceae</taxon>
        <taxon>Prorocentrum</taxon>
    </lineage>
</organism>
<dbReference type="EMBL" id="CAUYUJ010005762">
    <property type="protein sequence ID" value="CAK0814854.1"/>
    <property type="molecule type" value="Genomic_DNA"/>
</dbReference>
<feature type="region of interest" description="Disordered" evidence="1">
    <location>
        <begin position="1"/>
        <end position="40"/>
    </location>
</feature>
<gene>
    <name evidence="2" type="ORF">PCOR1329_LOCUS18348</name>
</gene>
<feature type="non-terminal residue" evidence="2">
    <location>
        <position position="1"/>
    </location>
</feature>
<comment type="caution">
    <text evidence="2">The sequence shown here is derived from an EMBL/GenBank/DDBJ whole genome shotgun (WGS) entry which is preliminary data.</text>
</comment>
<reference evidence="2" key="1">
    <citation type="submission" date="2023-10" db="EMBL/GenBank/DDBJ databases">
        <authorList>
            <person name="Chen Y."/>
            <person name="Shah S."/>
            <person name="Dougan E. K."/>
            <person name="Thang M."/>
            <person name="Chan C."/>
        </authorList>
    </citation>
    <scope>NUCLEOTIDE SEQUENCE [LARGE SCALE GENOMIC DNA]</scope>
</reference>
<accession>A0ABN9R9P3</accession>
<evidence type="ECO:0000256" key="1">
    <source>
        <dbReference type="SAM" id="MobiDB-lite"/>
    </source>
</evidence>
<protein>
    <submittedName>
        <fullName evidence="2">Uncharacterized protein</fullName>
    </submittedName>
</protein>
<feature type="compositionally biased region" description="Pro residues" evidence="1">
    <location>
        <begin position="1"/>
        <end position="28"/>
    </location>
</feature>
<dbReference type="Proteomes" id="UP001189429">
    <property type="component" value="Unassembled WGS sequence"/>
</dbReference>
<evidence type="ECO:0000313" key="2">
    <source>
        <dbReference type="EMBL" id="CAK0814854.1"/>
    </source>
</evidence>
<feature type="non-terminal residue" evidence="2">
    <location>
        <position position="122"/>
    </location>
</feature>